<dbReference type="InterPro" id="IPR035906">
    <property type="entry name" value="MetI-like_sf"/>
</dbReference>
<feature type="transmembrane region" description="Helical" evidence="7">
    <location>
        <begin position="20"/>
        <end position="42"/>
    </location>
</feature>
<organism evidence="9 10">
    <name type="scientific">Enterococcus rivorum</name>
    <dbReference type="NCBI Taxonomy" id="762845"/>
    <lineage>
        <taxon>Bacteria</taxon>
        <taxon>Bacillati</taxon>
        <taxon>Bacillota</taxon>
        <taxon>Bacilli</taxon>
        <taxon>Lactobacillales</taxon>
        <taxon>Enterococcaceae</taxon>
        <taxon>Enterococcus</taxon>
    </lineage>
</organism>
<feature type="transmembrane region" description="Helical" evidence="7">
    <location>
        <begin position="54"/>
        <end position="77"/>
    </location>
</feature>
<dbReference type="SUPFAM" id="SSF161098">
    <property type="entry name" value="MetI-like"/>
    <property type="match status" value="1"/>
</dbReference>
<accession>A0A1E5L1R3</accession>
<comment type="similarity">
    <text evidence="7">Belongs to the binding-protein-dependent transport system permease family.</text>
</comment>
<evidence type="ECO:0000256" key="1">
    <source>
        <dbReference type="ARBA" id="ARBA00004651"/>
    </source>
</evidence>
<evidence type="ECO:0000313" key="9">
    <source>
        <dbReference type="EMBL" id="OEH83981.1"/>
    </source>
</evidence>
<evidence type="ECO:0000259" key="8">
    <source>
        <dbReference type="PROSITE" id="PS50928"/>
    </source>
</evidence>
<dbReference type="InterPro" id="IPR000515">
    <property type="entry name" value="MetI-like"/>
</dbReference>
<dbReference type="Pfam" id="PF00528">
    <property type="entry name" value="BPD_transp_1"/>
    <property type="match status" value="1"/>
</dbReference>
<evidence type="ECO:0000256" key="4">
    <source>
        <dbReference type="ARBA" id="ARBA00022692"/>
    </source>
</evidence>
<evidence type="ECO:0000256" key="5">
    <source>
        <dbReference type="ARBA" id="ARBA00022989"/>
    </source>
</evidence>
<dbReference type="PANTHER" id="PTHR30450:SF1">
    <property type="entry name" value="D-METHIONINE TRANSPORT SYSTEM PERMEASE PROTEIN METI-RELATED"/>
    <property type="match status" value="1"/>
</dbReference>
<dbReference type="PROSITE" id="PS50928">
    <property type="entry name" value="ABC_TM1"/>
    <property type="match status" value="1"/>
</dbReference>
<evidence type="ECO:0000256" key="6">
    <source>
        <dbReference type="ARBA" id="ARBA00023136"/>
    </source>
</evidence>
<keyword evidence="5 7" id="KW-1133">Transmembrane helix</keyword>
<keyword evidence="10" id="KW-1185">Reference proteome</keyword>
<feature type="transmembrane region" description="Helical" evidence="7">
    <location>
        <begin position="163"/>
        <end position="183"/>
    </location>
</feature>
<dbReference type="STRING" id="762845.BCR26_00465"/>
<evidence type="ECO:0000256" key="3">
    <source>
        <dbReference type="ARBA" id="ARBA00022475"/>
    </source>
</evidence>
<keyword evidence="3" id="KW-1003">Cell membrane</keyword>
<name>A0A1E5L1R3_9ENTE</name>
<dbReference type="CDD" id="cd06261">
    <property type="entry name" value="TM_PBP2"/>
    <property type="match status" value="1"/>
</dbReference>
<evidence type="ECO:0000256" key="2">
    <source>
        <dbReference type="ARBA" id="ARBA00022448"/>
    </source>
</evidence>
<dbReference type="InterPro" id="IPR051322">
    <property type="entry name" value="AA_ABC_Transporter_Permease"/>
</dbReference>
<sequence>MSYFDLFTKILFPSLKETLVMVFFSTLLATVAGFLLSIVLTYTKENGLKPNKIVYKFLDALINIIRSFPFIILIVAISPFTRLLVGTTIGIQAAIVPLTLGMTPFIARLFENNLNEVNPNLIEAAKSFGASNLQVFFKVLVVEAFPAMVASSILSIISVLGSVAMAGTVGAGGLGSTAVIYGYQNFDDKILYSAVILLIVFVQIIQIVGNFIYRKVKKVG</sequence>
<dbReference type="Proteomes" id="UP000095256">
    <property type="component" value="Unassembled WGS sequence"/>
</dbReference>
<evidence type="ECO:0000313" key="10">
    <source>
        <dbReference type="Proteomes" id="UP000095256"/>
    </source>
</evidence>
<dbReference type="RefSeq" id="WP_069696992.1">
    <property type="nucleotide sequence ID" value="NZ_JAGGMA010000003.1"/>
</dbReference>
<keyword evidence="4 7" id="KW-0812">Transmembrane</keyword>
<comment type="caution">
    <text evidence="9">The sequence shown here is derived from an EMBL/GenBank/DDBJ whole genome shotgun (WGS) entry which is preliminary data.</text>
</comment>
<dbReference type="GO" id="GO:0048473">
    <property type="term" value="P:D-methionine transmembrane transport"/>
    <property type="evidence" value="ECO:0007669"/>
    <property type="project" value="TreeGrafter"/>
</dbReference>
<reference evidence="9 10" key="1">
    <citation type="submission" date="2016-09" db="EMBL/GenBank/DDBJ databases">
        <authorList>
            <person name="Capua I."/>
            <person name="De Benedictis P."/>
            <person name="Joannis T."/>
            <person name="Lombin L.H."/>
            <person name="Cattoli G."/>
        </authorList>
    </citation>
    <scope>NUCLEOTIDE SEQUENCE [LARGE SCALE GENOMIC DNA]</scope>
    <source>
        <strain evidence="9 10">LMG 25899</strain>
    </source>
</reference>
<keyword evidence="2 7" id="KW-0813">Transport</keyword>
<feature type="transmembrane region" description="Helical" evidence="7">
    <location>
        <begin position="83"/>
        <end position="107"/>
    </location>
</feature>
<dbReference type="GO" id="GO:0005886">
    <property type="term" value="C:plasma membrane"/>
    <property type="evidence" value="ECO:0007669"/>
    <property type="project" value="UniProtKB-SubCell"/>
</dbReference>
<comment type="subcellular location">
    <subcellularLocation>
        <location evidence="1 7">Cell membrane</location>
        <topology evidence="1 7">Multi-pass membrane protein</topology>
    </subcellularLocation>
</comment>
<protein>
    <submittedName>
        <fullName evidence="9">Methionine ABC transporter permease</fullName>
    </submittedName>
</protein>
<dbReference type="Gene3D" id="1.10.3720.10">
    <property type="entry name" value="MetI-like"/>
    <property type="match status" value="1"/>
</dbReference>
<dbReference type="PANTHER" id="PTHR30450">
    <property type="entry name" value="ABC TRANSPORTER PERMEASE"/>
    <property type="match status" value="1"/>
</dbReference>
<evidence type="ECO:0000256" key="7">
    <source>
        <dbReference type="RuleBase" id="RU363032"/>
    </source>
</evidence>
<dbReference type="EMBL" id="MIEK01000001">
    <property type="protein sequence ID" value="OEH83981.1"/>
    <property type="molecule type" value="Genomic_DNA"/>
</dbReference>
<proteinExistence type="inferred from homology"/>
<feature type="transmembrane region" description="Helical" evidence="7">
    <location>
        <begin position="190"/>
        <end position="213"/>
    </location>
</feature>
<gene>
    <name evidence="9" type="ORF">BCR26_00465</name>
</gene>
<keyword evidence="6 7" id="KW-0472">Membrane</keyword>
<dbReference type="AlphaFoldDB" id="A0A1E5L1R3"/>
<feature type="domain" description="ABC transmembrane type-1" evidence="8">
    <location>
        <begin position="15"/>
        <end position="209"/>
    </location>
</feature>